<sequence>MAVSDDELTKVEVYSHPVVASGAAPPPWLQQALDSLQQTLDQRLKAIERLAAISYNATAGDGLRYPWHVVTFADGTHPVNDRHLTELTNVESINALDQDEVRQYCIGYNIQIPDTSTIDEKRRRIAAHIGCRVLF</sequence>
<feature type="domain" description="Mug135-like C-terminal" evidence="2">
    <location>
        <begin position="54"/>
        <end position="132"/>
    </location>
</feature>
<reference evidence="3 4" key="1">
    <citation type="submission" date="2024-01" db="EMBL/GenBank/DDBJ databases">
        <title>A draft genome for the cacao thread blight pathogen Marasmiellus scandens.</title>
        <authorList>
            <person name="Baruah I.K."/>
            <person name="Leung J."/>
            <person name="Bukari Y."/>
            <person name="Amoako-Attah I."/>
            <person name="Meinhardt L.W."/>
            <person name="Bailey B.A."/>
            <person name="Cohen S.P."/>
        </authorList>
    </citation>
    <scope>NUCLEOTIDE SEQUENCE [LARGE SCALE GENOMIC DNA]</scope>
    <source>
        <strain evidence="3 4">GH-19</strain>
    </source>
</reference>
<evidence type="ECO:0000313" key="4">
    <source>
        <dbReference type="Proteomes" id="UP001498398"/>
    </source>
</evidence>
<evidence type="ECO:0000256" key="1">
    <source>
        <dbReference type="ARBA" id="ARBA00005788"/>
    </source>
</evidence>
<protein>
    <recommendedName>
        <fullName evidence="2">Mug135-like C-terminal domain-containing protein</fullName>
    </recommendedName>
</protein>
<dbReference type="EMBL" id="JBANRG010000015">
    <property type="protein sequence ID" value="KAK7460526.1"/>
    <property type="molecule type" value="Genomic_DNA"/>
</dbReference>
<accession>A0ABR1JEV0</accession>
<dbReference type="Proteomes" id="UP001498398">
    <property type="component" value="Unassembled WGS sequence"/>
</dbReference>
<comment type="caution">
    <text evidence="3">The sequence shown here is derived from an EMBL/GenBank/DDBJ whole genome shotgun (WGS) entry which is preliminary data.</text>
</comment>
<organism evidence="3 4">
    <name type="scientific">Marasmiellus scandens</name>
    <dbReference type="NCBI Taxonomy" id="2682957"/>
    <lineage>
        <taxon>Eukaryota</taxon>
        <taxon>Fungi</taxon>
        <taxon>Dikarya</taxon>
        <taxon>Basidiomycota</taxon>
        <taxon>Agaricomycotina</taxon>
        <taxon>Agaricomycetes</taxon>
        <taxon>Agaricomycetidae</taxon>
        <taxon>Agaricales</taxon>
        <taxon>Marasmiineae</taxon>
        <taxon>Omphalotaceae</taxon>
        <taxon>Marasmiellus</taxon>
    </lineage>
</organism>
<gene>
    <name evidence="3" type="ORF">VKT23_009246</name>
</gene>
<comment type="similarity">
    <text evidence="1">Belongs to the UPF0612 family.</text>
</comment>
<proteinExistence type="inferred from homology"/>
<evidence type="ECO:0000313" key="3">
    <source>
        <dbReference type="EMBL" id="KAK7460526.1"/>
    </source>
</evidence>
<dbReference type="InterPro" id="IPR013902">
    <property type="entry name" value="Mug135-like_C"/>
</dbReference>
<dbReference type="Pfam" id="PF08593">
    <property type="entry name" value="Mug135_C"/>
    <property type="match status" value="1"/>
</dbReference>
<evidence type="ECO:0000259" key="2">
    <source>
        <dbReference type="Pfam" id="PF08593"/>
    </source>
</evidence>
<keyword evidence="4" id="KW-1185">Reference proteome</keyword>
<name>A0ABR1JEV0_9AGAR</name>